<feature type="binding site" evidence="14">
    <location>
        <begin position="262"/>
        <end position="263"/>
    </location>
    <ligand>
        <name>FMN</name>
        <dbReference type="ChEBI" id="CHEBI:58210"/>
    </ligand>
</feature>
<feature type="binding site" evidence="14">
    <location>
        <position position="108"/>
    </location>
    <ligand>
        <name>FMN</name>
        <dbReference type="ChEBI" id="CHEBI:58210"/>
    </ligand>
</feature>
<dbReference type="PANTHER" id="PTHR45846:SF1">
    <property type="entry name" value="TRNA-DIHYDROURIDINE(47) SYNTHASE [NAD(P)(+)]-LIKE"/>
    <property type="match status" value="1"/>
</dbReference>
<evidence type="ECO:0000256" key="4">
    <source>
        <dbReference type="ARBA" id="ARBA00022630"/>
    </source>
</evidence>
<keyword evidence="3" id="KW-0820">tRNA-binding</keyword>
<dbReference type="InterPro" id="IPR018517">
    <property type="entry name" value="tRNA_hU_synthase_CS"/>
</dbReference>
<evidence type="ECO:0000256" key="13">
    <source>
        <dbReference type="PIRSR" id="PIRSR006621-1"/>
    </source>
</evidence>
<dbReference type="PIRSF" id="PIRSF006621">
    <property type="entry name" value="Dus"/>
    <property type="match status" value="1"/>
</dbReference>
<dbReference type="GO" id="GO:0000049">
    <property type="term" value="F:tRNA binding"/>
    <property type="evidence" value="ECO:0007669"/>
    <property type="project" value="UniProtKB-KW"/>
</dbReference>
<evidence type="ECO:0000256" key="12">
    <source>
        <dbReference type="PIRNR" id="PIRNR006621"/>
    </source>
</evidence>
<evidence type="ECO:0000256" key="6">
    <source>
        <dbReference type="ARBA" id="ARBA00022694"/>
    </source>
</evidence>
<dbReference type="GO" id="GO:0050660">
    <property type="term" value="F:flavin adenine dinucleotide binding"/>
    <property type="evidence" value="ECO:0007669"/>
    <property type="project" value="InterPro"/>
</dbReference>
<dbReference type="InterPro" id="IPR004652">
    <property type="entry name" value="DusB-like"/>
</dbReference>
<comment type="function">
    <text evidence="2 12">Catalyzes the synthesis of 5,6-dihydrouridine (D), a modified base found in the D-loop of most tRNAs, via the reduction of the C5-C6 double bond in target uridines.</text>
</comment>
<dbReference type="InterPro" id="IPR024036">
    <property type="entry name" value="tRNA-dHydroUridine_Synthase_C"/>
</dbReference>
<accession>A0A1I3PPX1</accession>
<evidence type="ECO:0000256" key="2">
    <source>
        <dbReference type="ARBA" id="ARBA00002790"/>
    </source>
</evidence>
<dbReference type="InterPro" id="IPR013785">
    <property type="entry name" value="Aldolase_TIM"/>
</dbReference>
<dbReference type="PROSITE" id="PS01136">
    <property type="entry name" value="UPF0034"/>
    <property type="match status" value="1"/>
</dbReference>
<evidence type="ECO:0000256" key="14">
    <source>
        <dbReference type="PIRSR" id="PIRSR006621-2"/>
    </source>
</evidence>
<evidence type="ECO:0000313" key="17">
    <source>
        <dbReference type="Proteomes" id="UP000183299"/>
    </source>
</evidence>
<evidence type="ECO:0000313" key="16">
    <source>
        <dbReference type="EMBL" id="SFJ23542.1"/>
    </source>
</evidence>
<dbReference type="Gene3D" id="1.10.1200.80">
    <property type="entry name" value="Putative flavin oxidoreducatase, domain 2"/>
    <property type="match status" value="1"/>
</dbReference>
<dbReference type="EMBL" id="FORY01000003">
    <property type="protein sequence ID" value="SFJ23542.1"/>
    <property type="molecule type" value="Genomic_DNA"/>
</dbReference>
<feature type="active site" description="Proton donor" evidence="13">
    <location>
        <position position="138"/>
    </location>
</feature>
<dbReference type="Gene3D" id="3.20.20.70">
    <property type="entry name" value="Aldolase class I"/>
    <property type="match status" value="1"/>
</dbReference>
<dbReference type="PANTHER" id="PTHR45846">
    <property type="entry name" value="TRNA-DIHYDROURIDINE(47) SYNTHASE [NAD(P)(+)]-LIKE"/>
    <property type="match status" value="1"/>
</dbReference>
<gene>
    <name evidence="16" type="ORF">SAMN04488138_10314</name>
</gene>
<evidence type="ECO:0000256" key="1">
    <source>
        <dbReference type="ARBA" id="ARBA00001917"/>
    </source>
</evidence>
<proteinExistence type="inferred from homology"/>
<dbReference type="GO" id="GO:0017150">
    <property type="term" value="F:tRNA dihydrouridine synthase activity"/>
    <property type="evidence" value="ECO:0007669"/>
    <property type="project" value="InterPro"/>
</dbReference>
<keyword evidence="6 12" id="KW-0819">tRNA processing</keyword>
<dbReference type="InterPro" id="IPR001269">
    <property type="entry name" value="DUS_fam"/>
</dbReference>
<evidence type="ECO:0000256" key="3">
    <source>
        <dbReference type="ARBA" id="ARBA00022555"/>
    </source>
</evidence>
<dbReference type="STRING" id="576117.SAMN04488138_10314"/>
<dbReference type="CDD" id="cd02801">
    <property type="entry name" value="DUS_like_FMN"/>
    <property type="match status" value="1"/>
</dbReference>
<keyword evidence="5 12" id="KW-0288">FMN</keyword>
<keyword evidence="17" id="KW-1185">Reference proteome</keyword>
<evidence type="ECO:0000256" key="11">
    <source>
        <dbReference type="ARBA" id="ARBA00048802"/>
    </source>
</evidence>
<comment type="cofactor">
    <cofactor evidence="1 12 14">
        <name>FMN</name>
        <dbReference type="ChEBI" id="CHEBI:58210"/>
    </cofactor>
</comment>
<dbReference type="NCBIfam" id="TIGR00737">
    <property type="entry name" value="nifR3_yhdG"/>
    <property type="match status" value="1"/>
</dbReference>
<keyword evidence="14" id="KW-0547">Nucleotide-binding</keyword>
<dbReference type="InterPro" id="IPR035587">
    <property type="entry name" value="DUS-like_FMN-bd"/>
</dbReference>
<dbReference type="EC" id="1.3.1.-" evidence="12"/>
<comment type="catalytic activity">
    <reaction evidence="11">
        <text>a 5,6-dihydrouridine in tRNA + NAD(+) = a uridine in tRNA + NADH + H(+)</text>
        <dbReference type="Rhea" id="RHEA:54452"/>
        <dbReference type="Rhea" id="RHEA-COMP:13339"/>
        <dbReference type="Rhea" id="RHEA-COMP:13887"/>
        <dbReference type="ChEBI" id="CHEBI:15378"/>
        <dbReference type="ChEBI" id="CHEBI:57540"/>
        <dbReference type="ChEBI" id="CHEBI:57945"/>
        <dbReference type="ChEBI" id="CHEBI:65315"/>
        <dbReference type="ChEBI" id="CHEBI:74443"/>
    </reaction>
</comment>
<evidence type="ECO:0000259" key="15">
    <source>
        <dbReference type="Pfam" id="PF01207"/>
    </source>
</evidence>
<feature type="binding site" evidence="14">
    <location>
        <position position="207"/>
    </location>
    <ligand>
        <name>FMN</name>
        <dbReference type="ChEBI" id="CHEBI:58210"/>
    </ligand>
</feature>
<evidence type="ECO:0000256" key="7">
    <source>
        <dbReference type="ARBA" id="ARBA00022857"/>
    </source>
</evidence>
<evidence type="ECO:0000256" key="9">
    <source>
        <dbReference type="ARBA" id="ARBA00023002"/>
    </source>
</evidence>
<dbReference type="AlphaFoldDB" id="A0A1I3PPX1"/>
<name>A0A1I3PPX1_9RHOB</name>
<feature type="binding site" evidence="14">
    <location>
        <position position="177"/>
    </location>
    <ligand>
        <name>FMN</name>
        <dbReference type="ChEBI" id="CHEBI:58210"/>
    </ligand>
</feature>
<evidence type="ECO:0000256" key="8">
    <source>
        <dbReference type="ARBA" id="ARBA00022884"/>
    </source>
</evidence>
<keyword evidence="9 12" id="KW-0560">Oxidoreductase</keyword>
<comment type="similarity">
    <text evidence="12">Belongs to the dus family.</text>
</comment>
<keyword evidence="7" id="KW-0521">NADP</keyword>
<keyword evidence="8" id="KW-0694">RNA-binding</keyword>
<comment type="catalytic activity">
    <reaction evidence="10">
        <text>a 5,6-dihydrouridine in tRNA + NADP(+) = a uridine in tRNA + NADPH + H(+)</text>
        <dbReference type="Rhea" id="RHEA:23624"/>
        <dbReference type="Rhea" id="RHEA-COMP:13339"/>
        <dbReference type="Rhea" id="RHEA-COMP:13887"/>
        <dbReference type="ChEBI" id="CHEBI:15378"/>
        <dbReference type="ChEBI" id="CHEBI:57783"/>
        <dbReference type="ChEBI" id="CHEBI:58349"/>
        <dbReference type="ChEBI" id="CHEBI:65315"/>
        <dbReference type="ChEBI" id="CHEBI:74443"/>
    </reaction>
</comment>
<feature type="domain" description="DUS-like FMN-binding" evidence="15">
    <location>
        <begin position="52"/>
        <end position="352"/>
    </location>
</feature>
<dbReference type="Pfam" id="PF01207">
    <property type="entry name" value="Dus"/>
    <property type="match status" value="1"/>
</dbReference>
<dbReference type="SUPFAM" id="SSF51395">
    <property type="entry name" value="FMN-linked oxidoreductases"/>
    <property type="match status" value="1"/>
</dbReference>
<protein>
    <recommendedName>
        <fullName evidence="12">tRNA-dihydrouridine synthase</fullName>
        <ecNumber evidence="12">1.3.1.-</ecNumber>
    </recommendedName>
</protein>
<dbReference type="Proteomes" id="UP000183299">
    <property type="component" value="Unassembled WGS sequence"/>
</dbReference>
<sequence>MQQVGFAAFLNEKMALPFATRRHEGYLYSKCSRINRLPVRLAKLALDPPVFLAPMAGITDLPFRNLVASFGAGLVVSEMVASHDMLNARPGSREKAELGFGVENTAVQLAGREAEPMALAAKMAEDNGAQIIDINMGCPAKKVVSGYSGSALMRDLDHALTLIEAVVGAVSVPVTLKTRLGWDDALLNAPELARRAEAAGIRMITIHGRTRCQFYKGSADWAAIRAVKDSVTIPVIANGDIISADVARLALAQSGADGVMIGRGAQGRPWILAEVAANLTGQPKPDRPEGSAFADMVGGHYEAGLGFYGTDLGGRVMRKHLGWYMDEIGTPAELRRRVLTEKTPQKVLSLLPDAMSGNYTDTEGYAA</sequence>
<organism evidence="16 17">
    <name type="scientific">Celeribacter halophilus</name>
    <dbReference type="NCBI Taxonomy" id="576117"/>
    <lineage>
        <taxon>Bacteria</taxon>
        <taxon>Pseudomonadati</taxon>
        <taxon>Pseudomonadota</taxon>
        <taxon>Alphaproteobacteria</taxon>
        <taxon>Rhodobacterales</taxon>
        <taxon>Roseobacteraceae</taxon>
        <taxon>Celeribacter</taxon>
    </lineage>
</organism>
<reference evidence="16 17" key="1">
    <citation type="submission" date="2016-10" db="EMBL/GenBank/DDBJ databases">
        <authorList>
            <person name="de Groot N.N."/>
        </authorList>
    </citation>
    <scope>NUCLEOTIDE SEQUENCE [LARGE SCALE GENOMIC DNA]</scope>
    <source>
        <strain evidence="16 17">CGMCC 1.8891</strain>
    </source>
</reference>
<evidence type="ECO:0000256" key="10">
    <source>
        <dbReference type="ARBA" id="ARBA00048205"/>
    </source>
</evidence>
<evidence type="ECO:0000256" key="5">
    <source>
        <dbReference type="ARBA" id="ARBA00022643"/>
    </source>
</evidence>
<feature type="binding site" evidence="14">
    <location>
        <begin position="54"/>
        <end position="56"/>
    </location>
    <ligand>
        <name>FMN</name>
        <dbReference type="ChEBI" id="CHEBI:58210"/>
    </ligand>
</feature>
<keyword evidence="4 12" id="KW-0285">Flavoprotein</keyword>